<accession>A0A0M8ZS44</accession>
<name>A0A0M8ZS44_9HYME</name>
<evidence type="ECO:0000259" key="8">
    <source>
        <dbReference type="PROSITE" id="PS50071"/>
    </source>
</evidence>
<dbReference type="InterPro" id="IPR032453">
    <property type="entry name" value="PKNOX/Meis_N"/>
</dbReference>
<dbReference type="InterPro" id="IPR001356">
    <property type="entry name" value="HD"/>
</dbReference>
<evidence type="ECO:0000313" key="10">
    <source>
        <dbReference type="Proteomes" id="UP000053105"/>
    </source>
</evidence>
<proteinExistence type="inferred from homology"/>
<dbReference type="GO" id="GO:0001654">
    <property type="term" value="P:eye development"/>
    <property type="evidence" value="ECO:0007669"/>
    <property type="project" value="UniProtKB-ARBA"/>
</dbReference>
<dbReference type="GO" id="GO:0006355">
    <property type="term" value="P:regulation of DNA-templated transcription"/>
    <property type="evidence" value="ECO:0007669"/>
    <property type="project" value="InterPro"/>
</dbReference>
<feature type="compositionally biased region" description="Low complexity" evidence="7">
    <location>
        <begin position="440"/>
        <end position="464"/>
    </location>
</feature>
<evidence type="ECO:0000256" key="6">
    <source>
        <dbReference type="PROSITE-ProRule" id="PRU00108"/>
    </source>
</evidence>
<dbReference type="SUPFAM" id="SSF46689">
    <property type="entry name" value="Homeodomain-like"/>
    <property type="match status" value="1"/>
</dbReference>
<dbReference type="InterPro" id="IPR050224">
    <property type="entry name" value="TALE_homeobox"/>
</dbReference>
<dbReference type="STRING" id="166423.A0A0M8ZS44"/>
<dbReference type="GO" id="GO:0048663">
    <property type="term" value="P:neuron fate commitment"/>
    <property type="evidence" value="ECO:0007669"/>
    <property type="project" value="UniProtKB-ARBA"/>
</dbReference>
<evidence type="ECO:0000313" key="9">
    <source>
        <dbReference type="EMBL" id="KOX70020.1"/>
    </source>
</evidence>
<feature type="compositionally biased region" description="Polar residues" evidence="7">
    <location>
        <begin position="239"/>
        <end position="250"/>
    </location>
</feature>
<feature type="compositionally biased region" description="Low complexity" evidence="7">
    <location>
        <begin position="213"/>
        <end position="230"/>
    </location>
</feature>
<dbReference type="AlphaFoldDB" id="A0A0M8ZS44"/>
<feature type="region of interest" description="Disordered" evidence="7">
    <location>
        <begin position="425"/>
        <end position="485"/>
    </location>
</feature>
<keyword evidence="5 6" id="KW-0539">Nucleus</keyword>
<feature type="region of interest" description="Disordered" evidence="7">
    <location>
        <begin position="203"/>
        <end position="254"/>
    </location>
</feature>
<evidence type="ECO:0000256" key="1">
    <source>
        <dbReference type="ARBA" id="ARBA00004123"/>
    </source>
</evidence>
<feature type="compositionally biased region" description="Basic residues" evidence="7">
    <location>
        <begin position="350"/>
        <end position="360"/>
    </location>
</feature>
<dbReference type="Pfam" id="PF16493">
    <property type="entry name" value="Meis_PKNOX_N"/>
    <property type="match status" value="1"/>
</dbReference>
<dbReference type="Gene3D" id="1.10.10.60">
    <property type="entry name" value="Homeodomain-like"/>
    <property type="match status" value="1"/>
</dbReference>
<feature type="region of interest" description="Disordered" evidence="7">
    <location>
        <begin position="316"/>
        <end position="360"/>
    </location>
</feature>
<dbReference type="InterPro" id="IPR008422">
    <property type="entry name" value="KN_HD"/>
</dbReference>
<dbReference type="GO" id="GO:0000987">
    <property type="term" value="F:cis-regulatory region sequence-specific DNA binding"/>
    <property type="evidence" value="ECO:0007669"/>
    <property type="project" value="UniProtKB-ARBA"/>
</dbReference>
<sequence length="485" mass="52857">MQEGSTAVALAMVTPGYDQDPASGVADYTTHQDQAQFEADKRAVYKHPLFPLLALLFERCEQATQSSDNSTSESFNMDIQAFVQHQERDRKPFLINDPEIDGLVSPFAHDQGDTGATDSPTRAGKSAGAVQGLLQQVYHVPEGQDAKRESATQRLQPPWARYGSIEWQQWEQSFAGNDVESGANGFRVSRGDTLSENGGASQLAAQEEAGNDRPSSVRSSSTAQRSNRSSSQDHDDPLSPSTVHGSTPLSQIGAHSCAPVNDMYLGQDDMDYVNIGERIYLEEAGYWGLLALQERENEYIDVGDANDEKYFDITVAGSPSPAPSEDEDEGCGTGTATSNHSSGHGGNHSSVKKGRQKRGVLPKQATSIMRTWLFEHLVHPYPTEDEKRQIASQTNLTLLQVNNWFINARRRILQPMLDGAGADSIQRAGKRHKVSKHVVQHQQVQQQQGGGWQSEDSGSDSGSSDGEGGADRSKDGNDSDEDDLH</sequence>
<dbReference type="PROSITE" id="PS50071">
    <property type="entry name" value="HOMEOBOX_2"/>
    <property type="match status" value="1"/>
</dbReference>
<dbReference type="OrthoDB" id="10056939at2759"/>
<keyword evidence="3 6" id="KW-0238">DNA-binding</keyword>
<dbReference type="EMBL" id="KQ435878">
    <property type="protein sequence ID" value="KOX70020.1"/>
    <property type="molecule type" value="Genomic_DNA"/>
</dbReference>
<comment type="similarity">
    <text evidence="2">Belongs to the TALE/MEIS homeobox family.</text>
</comment>
<evidence type="ECO:0000256" key="7">
    <source>
        <dbReference type="SAM" id="MobiDB-lite"/>
    </source>
</evidence>
<evidence type="ECO:0000256" key="2">
    <source>
        <dbReference type="ARBA" id="ARBA00009661"/>
    </source>
</evidence>
<dbReference type="CDD" id="cd00086">
    <property type="entry name" value="homeodomain"/>
    <property type="match status" value="1"/>
</dbReference>
<reference evidence="9 10" key="1">
    <citation type="submission" date="2015-07" db="EMBL/GenBank/DDBJ databases">
        <title>The genome of Melipona quadrifasciata.</title>
        <authorList>
            <person name="Pan H."/>
            <person name="Kapheim K."/>
        </authorList>
    </citation>
    <scope>NUCLEOTIDE SEQUENCE [LARGE SCALE GENOMIC DNA]</scope>
    <source>
        <strain evidence="9">0111107301</strain>
        <tissue evidence="9">Whole body</tissue>
    </source>
</reference>
<feature type="domain" description="Homeobox" evidence="8">
    <location>
        <begin position="352"/>
        <end position="415"/>
    </location>
</feature>
<dbReference type="SMART" id="SM00389">
    <property type="entry name" value="HOX"/>
    <property type="match status" value="1"/>
</dbReference>
<dbReference type="InterPro" id="IPR009057">
    <property type="entry name" value="Homeodomain-like_sf"/>
</dbReference>
<dbReference type="GO" id="GO:0005634">
    <property type="term" value="C:nucleus"/>
    <property type="evidence" value="ECO:0007669"/>
    <property type="project" value="UniProtKB-SubCell"/>
</dbReference>
<evidence type="ECO:0000256" key="5">
    <source>
        <dbReference type="ARBA" id="ARBA00023242"/>
    </source>
</evidence>
<dbReference type="PANTHER" id="PTHR11850">
    <property type="entry name" value="HOMEOBOX PROTEIN TRANSCRIPTION FACTORS"/>
    <property type="match status" value="1"/>
</dbReference>
<dbReference type="GO" id="GO:0048646">
    <property type="term" value="P:anatomical structure formation involved in morphogenesis"/>
    <property type="evidence" value="ECO:0007669"/>
    <property type="project" value="UniProtKB-ARBA"/>
</dbReference>
<gene>
    <name evidence="9" type="ORF">WN51_04535</name>
</gene>
<keyword evidence="4 6" id="KW-0371">Homeobox</keyword>
<evidence type="ECO:0000256" key="4">
    <source>
        <dbReference type="ARBA" id="ARBA00023155"/>
    </source>
</evidence>
<feature type="compositionally biased region" description="Basic residues" evidence="7">
    <location>
        <begin position="428"/>
        <end position="439"/>
    </location>
</feature>
<dbReference type="Proteomes" id="UP000053105">
    <property type="component" value="Unassembled WGS sequence"/>
</dbReference>
<keyword evidence="10" id="KW-1185">Reference proteome</keyword>
<organism evidence="9 10">
    <name type="scientific">Melipona quadrifasciata</name>
    <dbReference type="NCBI Taxonomy" id="166423"/>
    <lineage>
        <taxon>Eukaryota</taxon>
        <taxon>Metazoa</taxon>
        <taxon>Ecdysozoa</taxon>
        <taxon>Arthropoda</taxon>
        <taxon>Hexapoda</taxon>
        <taxon>Insecta</taxon>
        <taxon>Pterygota</taxon>
        <taxon>Neoptera</taxon>
        <taxon>Endopterygota</taxon>
        <taxon>Hymenoptera</taxon>
        <taxon>Apocrita</taxon>
        <taxon>Aculeata</taxon>
        <taxon>Apoidea</taxon>
        <taxon>Anthophila</taxon>
        <taxon>Apidae</taxon>
        <taxon>Melipona</taxon>
    </lineage>
</organism>
<protein>
    <submittedName>
        <fullName evidence="9">Homeobox protein PKNOX2</fullName>
    </submittedName>
</protein>
<evidence type="ECO:0000256" key="3">
    <source>
        <dbReference type="ARBA" id="ARBA00023125"/>
    </source>
</evidence>
<comment type="subcellular location">
    <subcellularLocation>
        <location evidence="1 6">Nucleus</location>
    </subcellularLocation>
</comment>
<feature type="DNA-binding region" description="Homeobox" evidence="6">
    <location>
        <begin position="354"/>
        <end position="416"/>
    </location>
</feature>
<dbReference type="Pfam" id="PF05920">
    <property type="entry name" value="Homeobox_KN"/>
    <property type="match status" value="1"/>
</dbReference>
<dbReference type="FunFam" id="1.10.10.60:FF:000004">
    <property type="entry name" value="Meis2 homeobox isoform 2c"/>
    <property type="match status" value="1"/>
</dbReference>
<dbReference type="GO" id="GO:0009887">
    <property type="term" value="P:animal organ morphogenesis"/>
    <property type="evidence" value="ECO:0007669"/>
    <property type="project" value="UniProtKB-ARBA"/>
</dbReference>